<dbReference type="Proteomes" id="UP000501467">
    <property type="component" value="Chromosome"/>
</dbReference>
<dbReference type="EMBL" id="JAPUAC010000022">
    <property type="protein sequence ID" value="MCZ2656434.1"/>
    <property type="molecule type" value="Genomic_DNA"/>
</dbReference>
<dbReference type="Pfam" id="PF16344">
    <property type="entry name" value="FecR_C"/>
    <property type="match status" value="1"/>
</dbReference>
<feature type="domain" description="Protein FecR C-terminal" evidence="3">
    <location>
        <begin position="260"/>
        <end position="324"/>
    </location>
</feature>
<evidence type="ECO:0000313" key="6">
    <source>
        <dbReference type="EMBL" id="QKH85210.1"/>
    </source>
</evidence>
<dbReference type="Proteomes" id="UP000266644">
    <property type="component" value="Unassembled WGS sequence"/>
</dbReference>
<gene>
    <name evidence="7" type="ORF">DW228_19915</name>
    <name evidence="4" type="ORF">EE52_0223500</name>
    <name evidence="6" type="ORF">FOC69_12860</name>
    <name evidence="5" type="ORF">O1422_20015</name>
</gene>
<dbReference type="GO" id="GO:0016989">
    <property type="term" value="F:sigma factor antagonist activity"/>
    <property type="evidence" value="ECO:0007669"/>
    <property type="project" value="TreeGrafter"/>
</dbReference>
<reference evidence="4" key="1">
    <citation type="book" date="2014" name="THE 24TH EUROPEAN CONGRESS OF CLINICAL MICROBIOLOGY AND INFECTIOUS DISEASES" publisher="ECCMID 2014" city="Barcelona, Spain">
        <title>Identification of resistance genes in three multidrug-resistant Bacteroides fragilis isolates by whole genome sequencing.</title>
        <editorList>
            <person name="Unknown"/>
            <person name="A."/>
        </editorList>
        <authorList>
            <person name="Sydenham T.V."/>
            <person name="Hasman H."/>
            <person name="Wang M."/>
            <person name="Soki J."/>
            <person name="Nagy E."/>
            <person name="Justesen U.S."/>
        </authorList>
    </citation>
    <scope>NUCLEOTIDE SEQUENCE</scope>
    <source>
        <strain evidence="4">DCMOUH0018B</strain>
    </source>
</reference>
<reference evidence="6 9" key="4">
    <citation type="submission" date="2020-05" db="EMBL/GenBank/DDBJ databases">
        <title>FDA dAtabase for Regulatory Grade micrObial Sequences (FDA-ARGOS): Supporting development and validation of Infectious Disease Dx tests.</title>
        <authorList>
            <person name="Bojja K."/>
            <person name="Kessler A."/>
            <person name="Tallon L."/>
            <person name="Sadzewicz L."/>
            <person name="Zhao X."/>
            <person name="Vavikolanu K."/>
            <person name="Mehta A."/>
            <person name="Aluvathingal J."/>
            <person name="Nadendla S."/>
            <person name="Myers T."/>
            <person name="Yan Y."/>
            <person name="Sichtig H."/>
        </authorList>
    </citation>
    <scope>NUCLEOTIDE SEQUENCE [LARGE SCALE GENOMIC DNA]</scope>
    <source>
        <strain evidence="6 9">FDAARGOS_763</strain>
    </source>
</reference>
<dbReference type="EMBL" id="CP054003">
    <property type="protein sequence ID" value="QKH85210.1"/>
    <property type="molecule type" value="Genomic_DNA"/>
</dbReference>
<evidence type="ECO:0000313" key="9">
    <source>
        <dbReference type="Proteomes" id="UP000501467"/>
    </source>
</evidence>
<dbReference type="PIRSF" id="PIRSF018266">
    <property type="entry name" value="FecR"/>
    <property type="match status" value="1"/>
</dbReference>
<reference evidence="4" key="2">
    <citation type="submission" date="2014-07" db="EMBL/GenBank/DDBJ databases">
        <title>Genetics and epidemiology of antimicrobial resistance in B. fragilis group.</title>
        <authorList>
            <person name="Sydenham T.V."/>
            <person name="Hasman H."/>
            <person name="Kemp M."/>
            <person name="Justesen U.S."/>
        </authorList>
    </citation>
    <scope>NUCLEOTIDE SEQUENCE [LARGE SCALE GENOMIC DNA]</scope>
    <source>
        <strain evidence="4">DCMOUH0018B</strain>
    </source>
</reference>
<dbReference type="InterPro" id="IPR012373">
    <property type="entry name" value="Ferrdict_sens_TM"/>
</dbReference>
<evidence type="ECO:0000259" key="3">
    <source>
        <dbReference type="Pfam" id="PF16344"/>
    </source>
</evidence>
<dbReference type="EMBL" id="QRJE01000037">
    <property type="protein sequence ID" value="RHH07091.1"/>
    <property type="molecule type" value="Genomic_DNA"/>
</dbReference>
<reference evidence="5" key="5">
    <citation type="submission" date="2022-12" db="EMBL/GenBank/DDBJ databases">
        <title>Development of a Multilocus Sequence Typing Scheme for Bacteroides fragilis Based on Whole Genome Sequencing Data and Clinical Application.</title>
        <authorList>
            <person name="Nielsen F.D."/>
            <person name="Justesen U.S."/>
        </authorList>
    </citation>
    <scope>NUCLEOTIDE SEQUENCE</scope>
    <source>
        <strain evidence="5">BF_BC_ODE_DK_2015_2</strain>
    </source>
</reference>
<evidence type="ECO:0000313" key="7">
    <source>
        <dbReference type="EMBL" id="RHH07091.1"/>
    </source>
</evidence>
<dbReference type="PANTHER" id="PTHR30273">
    <property type="entry name" value="PERIPLASMIC SIGNAL SENSOR AND SIGMA FACTOR ACTIVATOR FECR-RELATED"/>
    <property type="match status" value="1"/>
</dbReference>
<dbReference type="InterPro" id="IPR006860">
    <property type="entry name" value="FecR"/>
</dbReference>
<dbReference type="Gene3D" id="2.60.120.1440">
    <property type="match status" value="1"/>
</dbReference>
<feature type="transmembrane region" description="Helical" evidence="1">
    <location>
        <begin position="87"/>
        <end position="107"/>
    </location>
</feature>
<keyword evidence="1" id="KW-1133">Transmembrane helix</keyword>
<dbReference type="Gene3D" id="3.55.50.30">
    <property type="match status" value="1"/>
</dbReference>
<dbReference type="RefSeq" id="WP_005778608.1">
    <property type="nucleotide sequence ID" value="NZ_CABJEQ010000024.1"/>
</dbReference>
<evidence type="ECO:0000313" key="8">
    <source>
        <dbReference type="Proteomes" id="UP000266644"/>
    </source>
</evidence>
<name>A0A0I9S4G1_BACFG</name>
<dbReference type="PATRIC" id="fig|817.52.peg.3393"/>
<dbReference type="GeneID" id="99670109"/>
<dbReference type="PANTHER" id="PTHR30273:SF2">
    <property type="entry name" value="PROTEIN FECR"/>
    <property type="match status" value="1"/>
</dbReference>
<dbReference type="Proteomes" id="UP001075704">
    <property type="component" value="Unassembled WGS sequence"/>
</dbReference>
<keyword evidence="1" id="KW-0812">Transmembrane</keyword>
<sequence length="332" mass="38246">MKIDDAIIDKVLNNEASAEEAGKVAEWFATEEGSRYLSERLENESLRLTEEQALDWLDHPVPEERMRQRFMGEIKPQKKTISYRRGLIAAAVLIPFLFLSLSLWFLADRTGVFSATEYAELKVPCGEQMQVVLQDGTVVQLNSDTRLRYPKQFGLFNRSVELWGEGYFVVAKEKNRPFIVDLKGIEVKVTGTKFNVKAYPAEQNVWVTLEEGGVLLKDSKHKEYPLVPGQSAEYNRKSGRCQISEPEDMNQISSWRSNSLNFYLTPLKEIIKVMERQYDVHFIVRDSTLLNNRFTLSTSKVNVDDVLRDLEAVSWIRFSQTEDGVFEVLKKE</sequence>
<organism evidence="4">
    <name type="scientific">Bacteroides fragilis</name>
    <dbReference type="NCBI Taxonomy" id="817"/>
    <lineage>
        <taxon>Bacteria</taxon>
        <taxon>Pseudomonadati</taxon>
        <taxon>Bacteroidota</taxon>
        <taxon>Bacteroidia</taxon>
        <taxon>Bacteroidales</taxon>
        <taxon>Bacteroidaceae</taxon>
        <taxon>Bacteroides</taxon>
    </lineage>
</organism>
<evidence type="ECO:0000259" key="2">
    <source>
        <dbReference type="Pfam" id="PF04773"/>
    </source>
</evidence>
<dbReference type="AlphaFoldDB" id="A0A0I9S4G1"/>
<evidence type="ECO:0000313" key="5">
    <source>
        <dbReference type="EMBL" id="MCZ2656434.1"/>
    </source>
</evidence>
<dbReference type="Pfam" id="PF04773">
    <property type="entry name" value="FecR"/>
    <property type="match status" value="1"/>
</dbReference>
<feature type="domain" description="FecR protein" evidence="2">
    <location>
        <begin position="122"/>
        <end position="214"/>
    </location>
</feature>
<keyword evidence="1" id="KW-0472">Membrane</keyword>
<dbReference type="InterPro" id="IPR032508">
    <property type="entry name" value="FecR_C"/>
</dbReference>
<reference evidence="7 8" key="3">
    <citation type="submission" date="2018-08" db="EMBL/GenBank/DDBJ databases">
        <title>A genome reference for cultivated species of the human gut microbiota.</title>
        <authorList>
            <person name="Zou Y."/>
            <person name="Xue W."/>
            <person name="Luo G."/>
        </authorList>
    </citation>
    <scope>NUCLEOTIDE SEQUENCE [LARGE SCALE GENOMIC DNA]</scope>
    <source>
        <strain evidence="7 8">AM18-6</strain>
    </source>
</reference>
<evidence type="ECO:0000256" key="1">
    <source>
        <dbReference type="SAM" id="Phobius"/>
    </source>
</evidence>
<protein>
    <submittedName>
        <fullName evidence="4">Anti-sigma factor</fullName>
    </submittedName>
    <submittedName>
        <fullName evidence="7">DUF4974 domain-containing protein</fullName>
    </submittedName>
    <submittedName>
        <fullName evidence="5">FecR domain-containing protein</fullName>
    </submittedName>
</protein>
<accession>A0A0I9S4G1</accession>
<evidence type="ECO:0000313" key="4">
    <source>
        <dbReference type="EMBL" id="KFX72452.1"/>
    </source>
</evidence>
<proteinExistence type="predicted"/>
<dbReference type="EMBL" id="JMZZ02000228">
    <property type="protein sequence ID" value="KFX72452.1"/>
    <property type="molecule type" value="Genomic_DNA"/>
</dbReference>